<evidence type="ECO:0000313" key="2">
    <source>
        <dbReference type="Proteomes" id="UP000246351"/>
    </source>
</evidence>
<dbReference type="AlphaFoldDB" id="A0A317Z9P8"/>
<comment type="caution">
    <text evidence="1">The sequence shown here is derived from an EMBL/GenBank/DDBJ whole genome shotgun (WGS) entry which is preliminary data.</text>
</comment>
<protein>
    <submittedName>
        <fullName evidence="1">Diacylglycerol kinase</fullName>
    </submittedName>
</protein>
<dbReference type="EMBL" id="QEIV01000432">
    <property type="protein sequence ID" value="PWZ98951.1"/>
    <property type="molecule type" value="Genomic_DNA"/>
</dbReference>
<reference evidence="1 2" key="1">
    <citation type="journal article" date="2018" name="Vet. Microbiol.">
        <title>Clonal diversity and geographic distribution of methicillin-resistant Staphylococcus pseudintermedius from Australian animals: Discovery of novel sequence types.</title>
        <authorList>
            <person name="Worthing K.A."/>
            <person name="Abraham S."/>
            <person name="Coombs G.W."/>
            <person name="Pang S."/>
            <person name="Saputra S."/>
            <person name="Jordan D."/>
            <person name="Trott D.J."/>
            <person name="Norris J.M."/>
        </authorList>
    </citation>
    <scope>NUCLEOTIDE SEQUENCE [LARGE SCALE GENOMIC DNA]</scope>
    <source>
        <strain evidence="1 2">ST71 3</strain>
    </source>
</reference>
<dbReference type="GO" id="GO:0016301">
    <property type="term" value="F:kinase activity"/>
    <property type="evidence" value="ECO:0007669"/>
    <property type="project" value="UniProtKB-KW"/>
</dbReference>
<feature type="non-terminal residue" evidence="1">
    <location>
        <position position="37"/>
    </location>
</feature>
<accession>A0A317Z9P8</accession>
<dbReference type="Proteomes" id="UP000246351">
    <property type="component" value="Unassembled WGS sequence"/>
</dbReference>
<name>A0A317Z9P8_STAPS</name>
<keyword evidence="1" id="KW-0418">Kinase</keyword>
<evidence type="ECO:0000313" key="1">
    <source>
        <dbReference type="EMBL" id="PWZ98951.1"/>
    </source>
</evidence>
<keyword evidence="1" id="KW-0808">Transferase</keyword>
<gene>
    <name evidence="1" type="ORF">DD924_05300</name>
</gene>
<proteinExistence type="predicted"/>
<sequence>MRKRARIIYNPTSGKEVFKRALPDVLIKMEQAGYETS</sequence>
<organism evidence="1 2">
    <name type="scientific">Staphylococcus pseudintermedius</name>
    <dbReference type="NCBI Taxonomy" id="283734"/>
    <lineage>
        <taxon>Bacteria</taxon>
        <taxon>Bacillati</taxon>
        <taxon>Bacillota</taxon>
        <taxon>Bacilli</taxon>
        <taxon>Bacillales</taxon>
        <taxon>Staphylococcaceae</taxon>
        <taxon>Staphylococcus</taxon>
        <taxon>Staphylococcus intermedius group</taxon>
    </lineage>
</organism>